<comment type="caution">
    <text evidence="1">The sequence shown here is derived from an EMBL/GenBank/DDBJ whole genome shotgun (WGS) entry which is preliminary data.</text>
</comment>
<proteinExistence type="predicted"/>
<dbReference type="Proteomes" id="UP000887013">
    <property type="component" value="Unassembled WGS sequence"/>
</dbReference>
<reference evidence="1" key="1">
    <citation type="submission" date="2020-08" db="EMBL/GenBank/DDBJ databases">
        <title>Multicomponent nature underlies the extraordinary mechanical properties of spider dragline silk.</title>
        <authorList>
            <person name="Kono N."/>
            <person name="Nakamura H."/>
            <person name="Mori M."/>
            <person name="Yoshida Y."/>
            <person name="Ohtoshi R."/>
            <person name="Malay A.D."/>
            <person name="Moran D.A.P."/>
            <person name="Tomita M."/>
            <person name="Numata K."/>
            <person name="Arakawa K."/>
        </authorList>
    </citation>
    <scope>NUCLEOTIDE SEQUENCE</scope>
</reference>
<evidence type="ECO:0000313" key="2">
    <source>
        <dbReference type="Proteomes" id="UP000887013"/>
    </source>
</evidence>
<dbReference type="AlphaFoldDB" id="A0A8X6MEQ9"/>
<sequence length="395" mass="45090">MFGVNVSTFLLSATIKHHIEKYREQYPAATEMLDTCLYVDDVISGANDISQALKISKDADTIMKNASMKLRKWNSNDQTLMKTWEYEGLETHSRLLELDTSKPVTKRIVLQSAGKIYDPVGFLSPYTIKLKCLLQELWLRKLAWDDELPPDIYATWLQWWSELPLLSELKIPRMILDSSAGDSSEIQIHTFSDASQRAYGAATFLRVKHKDRISVDLVTSKSRVAPLKRLSLSRLELMGALLAARLTKEVKKIIDRKCPITAFFWTDSQISLYWIKGPSHKWKTFVANRVREIPSLTDPKSWFHCSGKDNPADILTRGISVEALSKNSKWWNGPSFLSQTNFLTNGLDEAILERLYSAEMKKNSYPGNDISLTITSFIMTQNDFFANIINISNSY</sequence>
<dbReference type="Pfam" id="PF05380">
    <property type="entry name" value="Peptidase_A17"/>
    <property type="match status" value="1"/>
</dbReference>
<organism evidence="1 2">
    <name type="scientific">Nephila pilipes</name>
    <name type="common">Giant wood spider</name>
    <name type="synonym">Nephila maculata</name>
    <dbReference type="NCBI Taxonomy" id="299642"/>
    <lineage>
        <taxon>Eukaryota</taxon>
        <taxon>Metazoa</taxon>
        <taxon>Ecdysozoa</taxon>
        <taxon>Arthropoda</taxon>
        <taxon>Chelicerata</taxon>
        <taxon>Arachnida</taxon>
        <taxon>Araneae</taxon>
        <taxon>Araneomorphae</taxon>
        <taxon>Entelegynae</taxon>
        <taxon>Araneoidea</taxon>
        <taxon>Nephilidae</taxon>
        <taxon>Nephila</taxon>
    </lineage>
</organism>
<accession>A0A8X6MEQ9</accession>
<feature type="non-terminal residue" evidence="1">
    <location>
        <position position="395"/>
    </location>
</feature>
<gene>
    <name evidence="1" type="primary">AVEN_153829_1</name>
    <name evidence="1" type="ORF">NPIL_139871</name>
</gene>
<dbReference type="InterPro" id="IPR008042">
    <property type="entry name" value="Retrotrans_Pao"/>
</dbReference>
<dbReference type="OrthoDB" id="8046383at2759"/>
<evidence type="ECO:0000313" key="1">
    <source>
        <dbReference type="EMBL" id="GFS45335.1"/>
    </source>
</evidence>
<dbReference type="EMBL" id="BMAW01090526">
    <property type="protein sequence ID" value="GFS45335.1"/>
    <property type="molecule type" value="Genomic_DNA"/>
</dbReference>
<keyword evidence="2" id="KW-1185">Reference proteome</keyword>
<dbReference type="PANTHER" id="PTHR47331">
    <property type="entry name" value="PHD-TYPE DOMAIN-CONTAINING PROTEIN"/>
    <property type="match status" value="1"/>
</dbReference>
<name>A0A8X6MEQ9_NEPPI</name>
<protein>
    <submittedName>
        <fullName evidence="1">Integrase catalytic domain-containing protein</fullName>
    </submittedName>
</protein>